<sequence>MCSNVLERNINKIAALWIVFYAKEAFMAFFDLVLMAEPARNNLPKYFVFTIASQINDPDFVL</sequence>
<proteinExistence type="predicted"/>
<name>A0ABQ9JHW8_9CUCU</name>
<evidence type="ECO:0000256" key="1">
    <source>
        <dbReference type="SAM" id="Phobius"/>
    </source>
</evidence>
<keyword evidence="1" id="KW-0812">Transmembrane</keyword>
<keyword evidence="1" id="KW-0472">Membrane</keyword>
<protein>
    <submittedName>
        <fullName evidence="2">Uncharacterized protein</fullName>
    </submittedName>
</protein>
<evidence type="ECO:0000313" key="3">
    <source>
        <dbReference type="Proteomes" id="UP001162164"/>
    </source>
</evidence>
<feature type="transmembrane region" description="Helical" evidence="1">
    <location>
        <begin position="14"/>
        <end position="36"/>
    </location>
</feature>
<gene>
    <name evidence="2" type="ORF">NQ317_014957</name>
</gene>
<dbReference type="EMBL" id="JAPWTJ010000514">
    <property type="protein sequence ID" value="KAJ8977740.1"/>
    <property type="molecule type" value="Genomic_DNA"/>
</dbReference>
<keyword evidence="3" id="KW-1185">Reference proteome</keyword>
<organism evidence="2 3">
    <name type="scientific">Molorchus minor</name>
    <dbReference type="NCBI Taxonomy" id="1323400"/>
    <lineage>
        <taxon>Eukaryota</taxon>
        <taxon>Metazoa</taxon>
        <taxon>Ecdysozoa</taxon>
        <taxon>Arthropoda</taxon>
        <taxon>Hexapoda</taxon>
        <taxon>Insecta</taxon>
        <taxon>Pterygota</taxon>
        <taxon>Neoptera</taxon>
        <taxon>Endopterygota</taxon>
        <taxon>Coleoptera</taxon>
        <taxon>Polyphaga</taxon>
        <taxon>Cucujiformia</taxon>
        <taxon>Chrysomeloidea</taxon>
        <taxon>Cerambycidae</taxon>
        <taxon>Lamiinae</taxon>
        <taxon>Monochamini</taxon>
        <taxon>Molorchus</taxon>
    </lineage>
</organism>
<keyword evidence="1" id="KW-1133">Transmembrane helix</keyword>
<evidence type="ECO:0000313" key="2">
    <source>
        <dbReference type="EMBL" id="KAJ8977740.1"/>
    </source>
</evidence>
<comment type="caution">
    <text evidence="2">The sequence shown here is derived from an EMBL/GenBank/DDBJ whole genome shotgun (WGS) entry which is preliminary data.</text>
</comment>
<reference evidence="2" key="1">
    <citation type="journal article" date="2023" name="Insect Mol. Biol.">
        <title>Genome sequencing provides insights into the evolution of gene families encoding plant cell wall-degrading enzymes in longhorned beetles.</title>
        <authorList>
            <person name="Shin N.R."/>
            <person name="Okamura Y."/>
            <person name="Kirsch R."/>
            <person name="Pauchet Y."/>
        </authorList>
    </citation>
    <scope>NUCLEOTIDE SEQUENCE</scope>
    <source>
        <strain evidence="2">MMC_N1</strain>
    </source>
</reference>
<accession>A0ABQ9JHW8</accession>
<dbReference type="Proteomes" id="UP001162164">
    <property type="component" value="Unassembled WGS sequence"/>
</dbReference>